<sequence length="102" mass="12073">MKEHIEILLNDLKHMKYSDNTTHELKTSFRQYESVVKEFYKLFPNEGYRFINGLIDEESSHLHNLSTKASKTRRFDSYKNLKSNMVGDLEDMLTIIDIKNNA</sequence>
<reference evidence="1 2" key="1">
    <citation type="submission" date="2018-06" db="EMBL/GenBank/DDBJ databases">
        <title>Pedobacter endophyticus sp. nov., an endophytic bacterium isolated from a leaf of Triticum aestivum.</title>
        <authorList>
            <person name="Zhang L."/>
        </authorList>
    </citation>
    <scope>NUCLEOTIDE SEQUENCE [LARGE SCALE GENOMIC DNA]</scope>
    <source>
        <strain evidence="1 2">CM134L-2</strain>
    </source>
</reference>
<dbReference type="Proteomes" id="UP000284120">
    <property type="component" value="Unassembled WGS sequence"/>
</dbReference>
<dbReference type="RefSeq" id="WP_113645334.1">
    <property type="nucleotide sequence ID" value="NZ_QMHN01000001.1"/>
</dbReference>
<organism evidence="1 2">
    <name type="scientific">Pedobacter chitinilyticus</name>
    <dbReference type="NCBI Taxonomy" id="2233776"/>
    <lineage>
        <taxon>Bacteria</taxon>
        <taxon>Pseudomonadati</taxon>
        <taxon>Bacteroidota</taxon>
        <taxon>Sphingobacteriia</taxon>
        <taxon>Sphingobacteriales</taxon>
        <taxon>Sphingobacteriaceae</taxon>
        <taxon>Pedobacter</taxon>
    </lineage>
</organism>
<accession>A0A443Z030</accession>
<gene>
    <name evidence="1" type="ORF">DPV69_00610</name>
</gene>
<evidence type="ECO:0000313" key="2">
    <source>
        <dbReference type="Proteomes" id="UP000284120"/>
    </source>
</evidence>
<dbReference type="EMBL" id="SAYW01000001">
    <property type="protein sequence ID" value="RWU09882.1"/>
    <property type="molecule type" value="Genomic_DNA"/>
</dbReference>
<comment type="caution">
    <text evidence="1">The sequence shown here is derived from an EMBL/GenBank/DDBJ whole genome shotgun (WGS) entry which is preliminary data.</text>
</comment>
<name>A0A443Z030_9SPHI</name>
<protein>
    <submittedName>
        <fullName evidence="1">Uncharacterized protein</fullName>
    </submittedName>
</protein>
<evidence type="ECO:0000313" key="1">
    <source>
        <dbReference type="EMBL" id="RWU09882.1"/>
    </source>
</evidence>
<dbReference type="AlphaFoldDB" id="A0A443Z030"/>
<proteinExistence type="predicted"/>
<keyword evidence="2" id="KW-1185">Reference proteome</keyword>